<dbReference type="eggNOG" id="KOG0017">
    <property type="taxonomic scope" value="Eukaryota"/>
</dbReference>
<dbReference type="Pfam" id="PF07727">
    <property type="entry name" value="RVT_2"/>
    <property type="match status" value="1"/>
</dbReference>
<reference evidence="3" key="1">
    <citation type="submission" date="2013-04" db="UniProtKB">
        <authorList>
            <consortium name="EnsemblPlants"/>
        </authorList>
    </citation>
    <scope>IDENTIFICATION</scope>
</reference>
<feature type="compositionally biased region" description="Gly residues" evidence="1">
    <location>
        <begin position="149"/>
        <end position="158"/>
    </location>
</feature>
<dbReference type="AlphaFoldDB" id="J3LCG2"/>
<evidence type="ECO:0000313" key="4">
    <source>
        <dbReference type="Proteomes" id="UP000006038"/>
    </source>
</evidence>
<protein>
    <recommendedName>
        <fullName evidence="2">Reverse transcriptase Ty1/copia-type domain-containing protein</fullName>
    </recommendedName>
</protein>
<evidence type="ECO:0000313" key="3">
    <source>
        <dbReference type="EnsemblPlants" id="OB02G23290.1"/>
    </source>
</evidence>
<evidence type="ECO:0000256" key="1">
    <source>
        <dbReference type="SAM" id="MobiDB-lite"/>
    </source>
</evidence>
<organism evidence="3">
    <name type="scientific">Oryza brachyantha</name>
    <name type="common">malo sina</name>
    <dbReference type="NCBI Taxonomy" id="4533"/>
    <lineage>
        <taxon>Eukaryota</taxon>
        <taxon>Viridiplantae</taxon>
        <taxon>Streptophyta</taxon>
        <taxon>Embryophyta</taxon>
        <taxon>Tracheophyta</taxon>
        <taxon>Spermatophyta</taxon>
        <taxon>Magnoliopsida</taxon>
        <taxon>Liliopsida</taxon>
        <taxon>Poales</taxon>
        <taxon>Poaceae</taxon>
        <taxon>BOP clade</taxon>
        <taxon>Oryzoideae</taxon>
        <taxon>Oryzeae</taxon>
        <taxon>Oryzinae</taxon>
        <taxon>Oryza</taxon>
    </lineage>
</organism>
<accession>J3LCG2</accession>
<feature type="domain" description="Reverse transcriptase Ty1/copia-type" evidence="2">
    <location>
        <begin position="28"/>
        <end position="92"/>
    </location>
</feature>
<dbReference type="Gramene" id="OB02G23290.1">
    <property type="protein sequence ID" value="OB02G23290.1"/>
    <property type="gene ID" value="OB02G23290"/>
</dbReference>
<dbReference type="STRING" id="4533.J3LCG2"/>
<feature type="region of interest" description="Disordered" evidence="1">
    <location>
        <begin position="109"/>
        <end position="164"/>
    </location>
</feature>
<dbReference type="EnsemblPlants" id="OB02G23290.1">
    <property type="protein sequence ID" value="OB02G23290.1"/>
    <property type="gene ID" value="OB02G23290"/>
</dbReference>
<dbReference type="HOGENOM" id="CLU_1404419_0_0_1"/>
<sequence length="194" mass="21469">MPTPRGIFPMGYKWVFVRKRNENNEVLIDVVTTYLYGSLDSEIYMKVPDGIDIPNEKKSLYGLKQSGRMWYNRLSEFLSLKGYTKNDDCPGMGFQRKIKILAKRTVQEAEAVTRPPHPAELPSLKTKRPRGEEEEEEGEAAAAASTPTGCGGGGGGAEGALRCPPAPKKARLVKGCSLDGFKVLSVLDLRFFLR</sequence>
<dbReference type="Proteomes" id="UP000006038">
    <property type="component" value="Unassembled WGS sequence"/>
</dbReference>
<proteinExistence type="predicted"/>
<keyword evidence="4" id="KW-1185">Reference proteome</keyword>
<dbReference type="InterPro" id="IPR013103">
    <property type="entry name" value="RVT_2"/>
</dbReference>
<name>J3LCG2_ORYBR</name>
<evidence type="ECO:0000259" key="2">
    <source>
        <dbReference type="Pfam" id="PF07727"/>
    </source>
</evidence>